<keyword evidence="2" id="KW-0963">Cytoplasm</keyword>
<reference evidence="5" key="1">
    <citation type="journal article" date="2023" name="Mol. Biol. Evol.">
        <title>Third-Generation Sequencing Reveals the Adaptive Role of the Epigenome in Three Deep-Sea Polychaetes.</title>
        <authorList>
            <person name="Perez M."/>
            <person name="Aroh O."/>
            <person name="Sun Y."/>
            <person name="Lan Y."/>
            <person name="Juniper S.K."/>
            <person name="Young C.R."/>
            <person name="Angers B."/>
            <person name="Qian P.Y."/>
        </authorList>
    </citation>
    <scope>NUCLEOTIDE SEQUENCE</scope>
    <source>
        <strain evidence="5">R07B-5</strain>
    </source>
</reference>
<evidence type="ECO:0000256" key="1">
    <source>
        <dbReference type="ARBA" id="ARBA00004245"/>
    </source>
</evidence>
<keyword evidence="6" id="KW-1185">Reference proteome</keyword>
<dbReference type="PANTHER" id="PTHR14682">
    <property type="entry name" value="KATNB1-LIKE PROTEIN 1"/>
    <property type="match status" value="1"/>
</dbReference>
<accession>A0AAD9PEL5</accession>
<dbReference type="InterPro" id="IPR028021">
    <property type="entry name" value="Katanin_C-terminal"/>
</dbReference>
<feature type="domain" description="Katanin p80 subunit C-terminal" evidence="4">
    <location>
        <begin position="1"/>
        <end position="83"/>
    </location>
</feature>
<evidence type="ECO:0000313" key="6">
    <source>
        <dbReference type="Proteomes" id="UP001209878"/>
    </source>
</evidence>
<dbReference type="PANTHER" id="PTHR14682:SF1">
    <property type="entry name" value="KATNB1-LIKE PROTEIN 1"/>
    <property type="match status" value="1"/>
</dbReference>
<dbReference type="AlphaFoldDB" id="A0AAD9PEL5"/>
<comment type="caution">
    <text evidence="5">The sequence shown here is derived from an EMBL/GenBank/DDBJ whole genome shotgun (WGS) entry which is preliminary data.</text>
</comment>
<evidence type="ECO:0000256" key="2">
    <source>
        <dbReference type="ARBA" id="ARBA00022490"/>
    </source>
</evidence>
<keyword evidence="3" id="KW-0206">Cytoskeleton</keyword>
<dbReference type="InterPro" id="IPR042404">
    <property type="entry name" value="KATNBL1"/>
</dbReference>
<comment type="subcellular location">
    <subcellularLocation>
        <location evidence="1">Cytoplasm</location>
        <location evidence="1">Cytoskeleton</location>
    </subcellularLocation>
</comment>
<proteinExistence type="predicted"/>
<dbReference type="GO" id="GO:0008017">
    <property type="term" value="F:microtubule binding"/>
    <property type="evidence" value="ECO:0007669"/>
    <property type="project" value="InterPro"/>
</dbReference>
<dbReference type="Pfam" id="PF13925">
    <property type="entry name" value="Katanin_con80"/>
    <property type="match status" value="1"/>
</dbReference>
<dbReference type="GO" id="GO:0005856">
    <property type="term" value="C:cytoskeleton"/>
    <property type="evidence" value="ECO:0007669"/>
    <property type="project" value="UniProtKB-SubCell"/>
</dbReference>
<organism evidence="5 6">
    <name type="scientific">Ridgeia piscesae</name>
    <name type="common">Tubeworm</name>
    <dbReference type="NCBI Taxonomy" id="27915"/>
    <lineage>
        <taxon>Eukaryota</taxon>
        <taxon>Metazoa</taxon>
        <taxon>Spiralia</taxon>
        <taxon>Lophotrochozoa</taxon>
        <taxon>Annelida</taxon>
        <taxon>Polychaeta</taxon>
        <taxon>Sedentaria</taxon>
        <taxon>Canalipalpata</taxon>
        <taxon>Sabellida</taxon>
        <taxon>Siboglinidae</taxon>
        <taxon>Ridgeia</taxon>
    </lineage>
</organism>
<evidence type="ECO:0000313" key="5">
    <source>
        <dbReference type="EMBL" id="KAK2193215.1"/>
    </source>
</evidence>
<dbReference type="GO" id="GO:0005730">
    <property type="term" value="C:nucleolus"/>
    <property type="evidence" value="ECO:0007669"/>
    <property type="project" value="TreeGrafter"/>
</dbReference>
<evidence type="ECO:0000256" key="3">
    <source>
        <dbReference type="ARBA" id="ARBA00023212"/>
    </source>
</evidence>
<sequence>MITILSGRRMRLQAAATLWRQCGGGALVSYLLKVNDESVTADILPILVNSLHRKEKSWNELSVETCFELQPLIKQLLHSKYEE</sequence>
<evidence type="ECO:0000259" key="4">
    <source>
        <dbReference type="Pfam" id="PF13925"/>
    </source>
</evidence>
<protein>
    <recommendedName>
        <fullName evidence="4">Katanin p80 subunit C-terminal domain-containing protein</fullName>
    </recommendedName>
</protein>
<dbReference type="Proteomes" id="UP001209878">
    <property type="component" value="Unassembled WGS sequence"/>
</dbReference>
<dbReference type="EMBL" id="JAODUO010000015">
    <property type="protein sequence ID" value="KAK2193215.1"/>
    <property type="molecule type" value="Genomic_DNA"/>
</dbReference>
<name>A0AAD9PEL5_RIDPI</name>
<gene>
    <name evidence="5" type="ORF">NP493_16g01032</name>
</gene>